<dbReference type="Pfam" id="PF03797">
    <property type="entry name" value="Autotransporter"/>
    <property type="match status" value="1"/>
</dbReference>
<evidence type="ECO:0000259" key="2">
    <source>
        <dbReference type="PROSITE" id="PS51208"/>
    </source>
</evidence>
<accession>A0ABV4BC93</accession>
<feature type="domain" description="Autotransporter" evidence="2">
    <location>
        <begin position="168"/>
        <end position="460"/>
    </location>
</feature>
<dbReference type="NCBIfam" id="TIGR01414">
    <property type="entry name" value="autotrans_barl"/>
    <property type="match status" value="1"/>
</dbReference>
<comment type="caution">
    <text evidence="3">The sequence shown here is derived from an EMBL/GenBank/DDBJ whole genome shotgun (WGS) entry which is preliminary data.</text>
</comment>
<sequence>MVRTAKARHCCLASAHRMVAVLALVLPVVVGTALPALAQTPPPPYQTALGVTTVNGAVLGAALFSTCASGANGLGSPSNQAFQSDCNLIVSNSSAGQTSQALASLAADQINAQNSGASRAAGLGVAMIQGRLERLRLASTGSSRQSGDRLAAHGHTVQWTGGGASGDLAFGRFGGFLQFDYGTGEEDATPFQPGYDLDRWAVLGGLDYRFSDNLIGGLAVRYHDMDVDYDADRGDMTGNGWAITAFGTYFLPNGFFVDGLAGYGQHDYNLDRLVRYTVSGQEASQIAKSEPRGHLWNLHLGAGYTLSQGSWSITPTLRLNYLQNEIDRVRERMVGSTVTGRSMALAIDSETYTSFTSNLGVQIANAISHRTGVIVPQLRMSWIHEFENDQKRVGATFINDINQQPLFVVTNEPDRNYFDLAVAVSAQFAQGRSAFVAYNTLLGYDDVTFHAISAGVRLEF</sequence>
<evidence type="ECO:0000313" key="4">
    <source>
        <dbReference type="Proteomes" id="UP001564408"/>
    </source>
</evidence>
<dbReference type="SUPFAM" id="SSF103515">
    <property type="entry name" value="Autotransporter"/>
    <property type="match status" value="1"/>
</dbReference>
<keyword evidence="4" id="KW-1185">Reference proteome</keyword>
<dbReference type="InterPro" id="IPR036709">
    <property type="entry name" value="Autotransporte_beta_dom_sf"/>
</dbReference>
<dbReference type="InterPro" id="IPR005546">
    <property type="entry name" value="Autotransporte_beta"/>
</dbReference>
<feature type="chain" id="PRO_5046554633" evidence="1">
    <location>
        <begin position="39"/>
        <end position="460"/>
    </location>
</feature>
<organism evidence="3 4">
    <name type="scientific">Thioalkalicoccus limnaeus</name>
    <dbReference type="NCBI Taxonomy" id="120681"/>
    <lineage>
        <taxon>Bacteria</taxon>
        <taxon>Pseudomonadati</taxon>
        <taxon>Pseudomonadota</taxon>
        <taxon>Gammaproteobacteria</taxon>
        <taxon>Chromatiales</taxon>
        <taxon>Chromatiaceae</taxon>
        <taxon>Thioalkalicoccus</taxon>
    </lineage>
</organism>
<dbReference type="Proteomes" id="UP001564408">
    <property type="component" value="Unassembled WGS sequence"/>
</dbReference>
<proteinExistence type="predicted"/>
<gene>
    <name evidence="3" type="ORF">ABC977_06835</name>
</gene>
<evidence type="ECO:0000256" key="1">
    <source>
        <dbReference type="SAM" id="SignalP"/>
    </source>
</evidence>
<name>A0ABV4BC93_9GAMM</name>
<keyword evidence="1" id="KW-0732">Signal</keyword>
<protein>
    <submittedName>
        <fullName evidence="3">Autotransporter outer membrane beta-barrel domain-containing protein</fullName>
    </submittedName>
</protein>
<dbReference type="Gene3D" id="2.40.128.130">
    <property type="entry name" value="Autotransporter beta-domain"/>
    <property type="match status" value="1"/>
</dbReference>
<dbReference type="InterPro" id="IPR006315">
    <property type="entry name" value="OM_autotransptr_brl_dom"/>
</dbReference>
<dbReference type="PROSITE" id="PS51208">
    <property type="entry name" value="AUTOTRANSPORTER"/>
    <property type="match status" value="1"/>
</dbReference>
<evidence type="ECO:0000313" key="3">
    <source>
        <dbReference type="EMBL" id="MEY6432126.1"/>
    </source>
</evidence>
<dbReference type="EMBL" id="JBDKXB010000006">
    <property type="protein sequence ID" value="MEY6432126.1"/>
    <property type="molecule type" value="Genomic_DNA"/>
</dbReference>
<reference evidence="3 4" key="1">
    <citation type="submission" date="2024-05" db="EMBL/GenBank/DDBJ databases">
        <title>Genome Sequence and Characterization of the New Strain Purple Sulfur Bacterium of Genus Thioalkalicoccus.</title>
        <authorList>
            <person name="Bryantseva I.A."/>
            <person name="Kyndt J.A."/>
            <person name="Imhoff J.F."/>
        </authorList>
    </citation>
    <scope>NUCLEOTIDE SEQUENCE [LARGE SCALE GENOMIC DNA]</scope>
    <source>
        <strain evidence="3 4">Um2</strain>
    </source>
</reference>
<dbReference type="SMART" id="SM00869">
    <property type="entry name" value="Autotransporter"/>
    <property type="match status" value="1"/>
</dbReference>
<feature type="signal peptide" evidence="1">
    <location>
        <begin position="1"/>
        <end position="38"/>
    </location>
</feature>